<evidence type="ECO:0000256" key="10">
    <source>
        <dbReference type="ARBA" id="ARBA00023136"/>
    </source>
</evidence>
<feature type="non-terminal residue" evidence="16">
    <location>
        <position position="1"/>
    </location>
</feature>
<organism evidence="16 17">
    <name type="scientific">Clarias magur</name>
    <name type="common">Asian catfish</name>
    <name type="synonym">Macropteronotus magur</name>
    <dbReference type="NCBI Taxonomy" id="1594786"/>
    <lineage>
        <taxon>Eukaryota</taxon>
        <taxon>Metazoa</taxon>
        <taxon>Chordata</taxon>
        <taxon>Craniata</taxon>
        <taxon>Vertebrata</taxon>
        <taxon>Euteleostomi</taxon>
        <taxon>Actinopterygii</taxon>
        <taxon>Neopterygii</taxon>
        <taxon>Teleostei</taxon>
        <taxon>Ostariophysi</taxon>
        <taxon>Siluriformes</taxon>
        <taxon>Clariidae</taxon>
        <taxon>Clarias</taxon>
    </lineage>
</organism>
<keyword evidence="5" id="KW-0862">Zinc</keyword>
<feature type="transmembrane region" description="Helical" evidence="14">
    <location>
        <begin position="172"/>
        <end position="193"/>
    </location>
</feature>
<comment type="subcellular location">
    <subcellularLocation>
        <location evidence="1">Golgi apparatus</location>
        <location evidence="1">trans-Golgi network membrane</location>
        <topology evidence="1">Multi-pass membrane protein</topology>
    </subcellularLocation>
</comment>
<evidence type="ECO:0000313" key="17">
    <source>
        <dbReference type="Proteomes" id="UP000727407"/>
    </source>
</evidence>
<evidence type="ECO:0000256" key="6">
    <source>
        <dbReference type="ARBA" id="ARBA00022906"/>
    </source>
</evidence>
<dbReference type="InterPro" id="IPR052005">
    <property type="entry name" value="CDF_SLC30A"/>
</dbReference>
<keyword evidence="10 14" id="KW-0472">Membrane</keyword>
<evidence type="ECO:0000256" key="2">
    <source>
        <dbReference type="ARBA" id="ARBA00008873"/>
    </source>
</evidence>
<evidence type="ECO:0000256" key="4">
    <source>
        <dbReference type="ARBA" id="ARBA00022692"/>
    </source>
</evidence>
<dbReference type="Gene3D" id="1.20.1510.10">
    <property type="entry name" value="Cation efflux protein transmembrane domain"/>
    <property type="match status" value="1"/>
</dbReference>
<evidence type="ECO:0000256" key="8">
    <source>
        <dbReference type="ARBA" id="ARBA00023034"/>
    </source>
</evidence>
<feature type="region of interest" description="Disordered" evidence="13">
    <location>
        <begin position="26"/>
        <end position="49"/>
    </location>
</feature>
<dbReference type="SUPFAM" id="SSF161111">
    <property type="entry name" value="Cation efflux protein transmembrane domain-like"/>
    <property type="match status" value="1"/>
</dbReference>
<dbReference type="OrthoDB" id="5382797at2759"/>
<evidence type="ECO:0000313" key="16">
    <source>
        <dbReference type="EMBL" id="KAF5890115.1"/>
    </source>
</evidence>
<comment type="function">
    <text evidence="12">Has probably no intrinsic transporter activity but together with SLC30A5 forms a functional zinc ion:proton antiporter heterodimer, mediating zinc entry into the lumen of organelles along the secretory pathway. As part of that zinc ion:proton antiporter, contributes to zinc ion homeostasis within the early secretory pathway and regulates the activation and folding of enzymes like alkaline phosphatases and enzymes involved in phosphatidylinositol glycan anchor biosynthesis.</text>
</comment>
<keyword evidence="8" id="KW-0333">Golgi apparatus</keyword>
<comment type="caution">
    <text evidence="16">The sequence shown here is derived from an EMBL/GenBank/DDBJ whole genome shotgun (WGS) entry which is preliminary data.</text>
</comment>
<evidence type="ECO:0000256" key="3">
    <source>
        <dbReference type="ARBA" id="ARBA00022448"/>
    </source>
</evidence>
<evidence type="ECO:0000256" key="7">
    <source>
        <dbReference type="ARBA" id="ARBA00022989"/>
    </source>
</evidence>
<accession>A0A8J4X9Y5</accession>
<keyword evidence="9" id="KW-0406">Ion transport</keyword>
<evidence type="ECO:0000256" key="11">
    <source>
        <dbReference type="ARBA" id="ARBA00038600"/>
    </source>
</evidence>
<dbReference type="PANTHER" id="PTHR46531:SF1">
    <property type="entry name" value="ZINC TRANSPORTER 6"/>
    <property type="match status" value="1"/>
</dbReference>
<dbReference type="GO" id="GO:0005794">
    <property type="term" value="C:Golgi apparatus"/>
    <property type="evidence" value="ECO:0007669"/>
    <property type="project" value="UniProtKB-SubCell"/>
</dbReference>
<dbReference type="PANTHER" id="PTHR46531">
    <property type="entry name" value="ZINC TRANSPORTER 6"/>
    <property type="match status" value="1"/>
</dbReference>
<feature type="transmembrane region" description="Helical" evidence="14">
    <location>
        <begin position="110"/>
        <end position="127"/>
    </location>
</feature>
<evidence type="ECO:0000256" key="12">
    <source>
        <dbReference type="ARBA" id="ARBA00045455"/>
    </source>
</evidence>
<keyword evidence="4 14" id="KW-0812">Transmembrane</keyword>
<feature type="transmembrane region" description="Helical" evidence="14">
    <location>
        <begin position="139"/>
        <end position="160"/>
    </location>
</feature>
<protein>
    <submittedName>
        <fullName evidence="16">Zinc transporter 6</fullName>
    </submittedName>
</protein>
<dbReference type="FunFam" id="1.20.1510.10:FF:000009">
    <property type="entry name" value="zinc transporter 6 isoform X1"/>
    <property type="match status" value="1"/>
</dbReference>
<dbReference type="GO" id="GO:0005385">
    <property type="term" value="F:zinc ion transmembrane transporter activity"/>
    <property type="evidence" value="ECO:0007669"/>
    <property type="project" value="UniProtKB-ARBA"/>
</dbReference>
<evidence type="ECO:0000256" key="14">
    <source>
        <dbReference type="SAM" id="Phobius"/>
    </source>
</evidence>
<dbReference type="EMBL" id="QNUK01000724">
    <property type="protein sequence ID" value="KAF5890115.1"/>
    <property type="molecule type" value="Genomic_DNA"/>
</dbReference>
<comment type="similarity">
    <text evidence="2">Belongs to the cation diffusion facilitator (CDF) transporter (TC 2.A.4) family. SLC30A subfamily.</text>
</comment>
<evidence type="ECO:0000256" key="13">
    <source>
        <dbReference type="SAM" id="MobiDB-lite"/>
    </source>
</evidence>
<dbReference type="GO" id="GO:0016020">
    <property type="term" value="C:membrane"/>
    <property type="evidence" value="ECO:0007669"/>
    <property type="project" value="InterPro"/>
</dbReference>
<evidence type="ECO:0000259" key="15">
    <source>
        <dbReference type="Pfam" id="PF01545"/>
    </source>
</evidence>
<feature type="transmembrane region" description="Helical" evidence="14">
    <location>
        <begin position="302"/>
        <end position="322"/>
    </location>
</feature>
<keyword evidence="6" id="KW-0864">Zinc transport</keyword>
<sequence length="371" mass="41198">MAMDGMSTSASGLPYHHVSEYYPRKLGPKPDVVPSGVTERKTGPADKPDMVSVDIINFKDSDTPLHRKKQETDSYVLGTIHPFRKSHKSIFSKFSQEFNLVTSDRRSWKILLFGVLNVICTASLLMWCNSTNSMALTAYTYLTIFDLFSLITCLISSWVAMKKPSQAFSFGFERLEVLAVFASTVLIQLGALFILKESLERFMEQPEVHTGRLLVGTFVALFFNLLTLLSIKNKPFVYVSEAASTSWLQEHVADLSQSLCGIVPALSSILLPRMNPFVLINMAGAFALGITYMLIEINNYNAVDTASAVAIALMTFGTMYPMSVYSGKVLLQTTPSHVIGQLDKVLREVSTLDGVLEVRNEHFWTIGFGSL</sequence>
<feature type="transmembrane region" description="Helical" evidence="14">
    <location>
        <begin position="277"/>
        <end position="295"/>
    </location>
</feature>
<evidence type="ECO:0000256" key="9">
    <source>
        <dbReference type="ARBA" id="ARBA00023065"/>
    </source>
</evidence>
<feature type="transmembrane region" description="Helical" evidence="14">
    <location>
        <begin position="213"/>
        <end position="231"/>
    </location>
</feature>
<keyword evidence="3" id="KW-0813">Transport</keyword>
<gene>
    <name evidence="16" type="primary">slc30a6</name>
    <name evidence="16" type="ORF">DAT39_020181</name>
</gene>
<dbReference type="InterPro" id="IPR027469">
    <property type="entry name" value="Cation_efflux_TMD_sf"/>
</dbReference>
<reference evidence="16" key="1">
    <citation type="submission" date="2020-07" db="EMBL/GenBank/DDBJ databases">
        <title>Clarias magur genome sequencing, assembly and annotation.</title>
        <authorList>
            <person name="Kushwaha B."/>
            <person name="Kumar R."/>
            <person name="Das P."/>
            <person name="Joshi C.G."/>
            <person name="Kumar D."/>
            <person name="Nagpure N.S."/>
            <person name="Pandey M."/>
            <person name="Agarwal S."/>
            <person name="Srivastava S."/>
            <person name="Singh M."/>
            <person name="Sahoo L."/>
            <person name="Jayasankar P."/>
            <person name="Meher P.K."/>
            <person name="Koringa P.G."/>
            <person name="Iquebal M.A."/>
            <person name="Das S.P."/>
            <person name="Bit A."/>
            <person name="Patnaik S."/>
            <person name="Patel N."/>
            <person name="Shah T.M."/>
            <person name="Hinsu A."/>
            <person name="Jena J.K."/>
        </authorList>
    </citation>
    <scope>NUCLEOTIDE SEQUENCE</scope>
    <source>
        <strain evidence="16">CIFAMagur01</strain>
        <tissue evidence="16">Testis</tissue>
    </source>
</reference>
<evidence type="ECO:0000256" key="1">
    <source>
        <dbReference type="ARBA" id="ARBA00004166"/>
    </source>
</evidence>
<keyword evidence="7 14" id="KW-1133">Transmembrane helix</keyword>
<evidence type="ECO:0000256" key="5">
    <source>
        <dbReference type="ARBA" id="ARBA00022833"/>
    </source>
</evidence>
<proteinExistence type="inferred from homology"/>
<dbReference type="AlphaFoldDB" id="A0A8J4X9Y5"/>
<dbReference type="Proteomes" id="UP000727407">
    <property type="component" value="Unassembled WGS sequence"/>
</dbReference>
<dbReference type="InterPro" id="IPR058533">
    <property type="entry name" value="Cation_efflux_TM"/>
</dbReference>
<keyword evidence="17" id="KW-1185">Reference proteome</keyword>
<feature type="compositionally biased region" description="Basic and acidic residues" evidence="13">
    <location>
        <begin position="38"/>
        <end position="49"/>
    </location>
</feature>
<dbReference type="Pfam" id="PF01545">
    <property type="entry name" value="Cation_efflux"/>
    <property type="match status" value="1"/>
</dbReference>
<comment type="subunit">
    <text evidence="11">Heterodimer with SLC30A5; form a functional zinc ion transmembrane transporter.</text>
</comment>
<feature type="domain" description="Cation efflux protein transmembrane" evidence="15">
    <location>
        <begin position="111"/>
        <end position="331"/>
    </location>
</feature>
<name>A0A8J4X9Y5_CLAMG</name>